<dbReference type="RefSeq" id="WP_101953726.1">
    <property type="nucleotide sequence ID" value="NZ_PKHE01000002.1"/>
</dbReference>
<dbReference type="AlphaFoldDB" id="A0A2I1K4H8"/>
<accession>A0A2I1K4H8</accession>
<keyword evidence="2 7" id="KW-0813">Transport</keyword>
<dbReference type="EMBL" id="PKHE01000002">
    <property type="protein sequence ID" value="PKY90487.1"/>
    <property type="molecule type" value="Genomic_DNA"/>
</dbReference>
<dbReference type="PANTHER" id="PTHR43005">
    <property type="entry name" value="BLR7065 PROTEIN"/>
    <property type="match status" value="1"/>
</dbReference>
<organism evidence="9 10">
    <name type="scientific">Falseniella ignava</name>
    <dbReference type="NCBI Taxonomy" id="137730"/>
    <lineage>
        <taxon>Bacteria</taxon>
        <taxon>Bacillati</taxon>
        <taxon>Bacillota</taxon>
        <taxon>Bacilli</taxon>
        <taxon>Lactobacillales</taxon>
        <taxon>Aerococcaceae</taxon>
        <taxon>Falseniella</taxon>
    </lineage>
</organism>
<dbReference type="InterPro" id="IPR000515">
    <property type="entry name" value="MetI-like"/>
</dbReference>
<comment type="subcellular location">
    <subcellularLocation>
        <location evidence="1 7">Cell membrane</location>
        <topology evidence="1 7">Multi-pass membrane protein</topology>
    </subcellularLocation>
</comment>
<evidence type="ECO:0000256" key="4">
    <source>
        <dbReference type="ARBA" id="ARBA00022692"/>
    </source>
</evidence>
<keyword evidence="5 7" id="KW-1133">Transmembrane helix</keyword>
<dbReference type="PANTHER" id="PTHR43005:SF1">
    <property type="entry name" value="SPERMIDINE_PUTRESCINE TRANSPORT SYSTEM PERMEASE PROTEIN"/>
    <property type="match status" value="1"/>
</dbReference>
<dbReference type="CDD" id="cd06261">
    <property type="entry name" value="TM_PBP2"/>
    <property type="match status" value="1"/>
</dbReference>
<dbReference type="Pfam" id="PF00528">
    <property type="entry name" value="BPD_transp_1"/>
    <property type="match status" value="1"/>
</dbReference>
<feature type="domain" description="ABC transmembrane type-1" evidence="8">
    <location>
        <begin position="67"/>
        <end position="281"/>
    </location>
</feature>
<feature type="transmembrane region" description="Helical" evidence="7">
    <location>
        <begin position="154"/>
        <end position="176"/>
    </location>
</feature>
<proteinExistence type="inferred from homology"/>
<name>A0A2I1K4H8_9LACT</name>
<evidence type="ECO:0000256" key="2">
    <source>
        <dbReference type="ARBA" id="ARBA00022448"/>
    </source>
</evidence>
<protein>
    <submittedName>
        <fullName evidence="9">Sugar ABC transporter permease</fullName>
    </submittedName>
</protein>
<evidence type="ECO:0000256" key="1">
    <source>
        <dbReference type="ARBA" id="ARBA00004651"/>
    </source>
</evidence>
<dbReference type="SUPFAM" id="SSF161098">
    <property type="entry name" value="MetI-like"/>
    <property type="match status" value="1"/>
</dbReference>
<evidence type="ECO:0000256" key="6">
    <source>
        <dbReference type="ARBA" id="ARBA00023136"/>
    </source>
</evidence>
<dbReference type="PROSITE" id="PS50928">
    <property type="entry name" value="ABC_TM1"/>
    <property type="match status" value="1"/>
</dbReference>
<comment type="caution">
    <text evidence="9">The sequence shown here is derived from an EMBL/GenBank/DDBJ whole genome shotgun (WGS) entry which is preliminary data.</text>
</comment>
<feature type="transmembrane region" description="Helical" evidence="7">
    <location>
        <begin position="258"/>
        <end position="282"/>
    </location>
</feature>
<dbReference type="Gene3D" id="1.10.3720.10">
    <property type="entry name" value="MetI-like"/>
    <property type="match status" value="1"/>
</dbReference>
<dbReference type="GO" id="GO:0055085">
    <property type="term" value="P:transmembrane transport"/>
    <property type="evidence" value="ECO:0007669"/>
    <property type="project" value="InterPro"/>
</dbReference>
<dbReference type="Proteomes" id="UP000234384">
    <property type="component" value="Unassembled WGS sequence"/>
</dbReference>
<gene>
    <name evidence="9" type="ORF">CYJ57_01080</name>
</gene>
<feature type="transmembrane region" description="Helical" evidence="7">
    <location>
        <begin position="212"/>
        <end position="234"/>
    </location>
</feature>
<evidence type="ECO:0000313" key="9">
    <source>
        <dbReference type="EMBL" id="PKY90487.1"/>
    </source>
</evidence>
<dbReference type="OrthoDB" id="9787541at2"/>
<evidence type="ECO:0000259" key="8">
    <source>
        <dbReference type="PROSITE" id="PS50928"/>
    </source>
</evidence>
<evidence type="ECO:0000256" key="5">
    <source>
        <dbReference type="ARBA" id="ARBA00022989"/>
    </source>
</evidence>
<dbReference type="GO" id="GO:0005886">
    <property type="term" value="C:plasma membrane"/>
    <property type="evidence" value="ECO:0007669"/>
    <property type="project" value="UniProtKB-SubCell"/>
</dbReference>
<sequence>MRKHTDWVPYTLIMPAIILLIILYGYPFFLTLIQSFQEVRLFGGESTWVAWGNFRKIFTDSSYVKSLSITVRYAIFTVFLKIVIGFIFAMLLNSDIYCKKFVRFLFLLPWAMPQIAVGIVWKWILDGKYGYLNYFLQQINAISSNISWLARPDITLYVVGIVDAWMGWPLVTMMFLSGLENIPTSLYEAARVDGAGYWSRFVNITLAQMKSIIMVTLTLVTIWTFNSFNVLYVMTEGGPLRSTETLMMRVYNESFRNFNFGISSALSVLILIFLVLITFNYIRNILKEQ</sequence>
<comment type="similarity">
    <text evidence="7">Belongs to the binding-protein-dependent transport system permease family.</text>
</comment>
<reference evidence="9 10" key="1">
    <citation type="submission" date="2017-12" db="EMBL/GenBank/DDBJ databases">
        <title>Phylogenetic diversity of female urinary microbiome.</title>
        <authorList>
            <person name="Thomas-White K."/>
            <person name="Wolfe A.J."/>
        </authorList>
    </citation>
    <scope>NUCLEOTIDE SEQUENCE [LARGE SCALE GENOMIC DNA]</scope>
    <source>
        <strain evidence="9 10">UMB0898</strain>
    </source>
</reference>
<dbReference type="InterPro" id="IPR035906">
    <property type="entry name" value="MetI-like_sf"/>
</dbReference>
<keyword evidence="6 7" id="KW-0472">Membrane</keyword>
<evidence type="ECO:0000256" key="7">
    <source>
        <dbReference type="RuleBase" id="RU363032"/>
    </source>
</evidence>
<evidence type="ECO:0000256" key="3">
    <source>
        <dbReference type="ARBA" id="ARBA00022475"/>
    </source>
</evidence>
<keyword evidence="4 7" id="KW-0812">Transmembrane</keyword>
<evidence type="ECO:0000313" key="10">
    <source>
        <dbReference type="Proteomes" id="UP000234384"/>
    </source>
</evidence>
<feature type="transmembrane region" description="Helical" evidence="7">
    <location>
        <begin position="73"/>
        <end position="92"/>
    </location>
</feature>
<feature type="transmembrane region" description="Helical" evidence="7">
    <location>
        <begin position="104"/>
        <end position="124"/>
    </location>
</feature>
<keyword evidence="3" id="KW-1003">Cell membrane</keyword>
<feature type="transmembrane region" description="Helical" evidence="7">
    <location>
        <begin position="7"/>
        <end position="26"/>
    </location>
</feature>